<feature type="transmembrane region" description="Helical" evidence="5">
    <location>
        <begin position="194"/>
        <end position="213"/>
    </location>
</feature>
<feature type="transmembrane region" description="Helical" evidence="5">
    <location>
        <begin position="326"/>
        <end position="346"/>
    </location>
</feature>
<dbReference type="Proteomes" id="UP001583193">
    <property type="component" value="Unassembled WGS sequence"/>
</dbReference>
<comment type="caution">
    <text evidence="6">The sequence shown here is derived from an EMBL/GenBank/DDBJ whole genome shotgun (WGS) entry which is preliminary data.</text>
</comment>
<dbReference type="Pfam" id="PF07690">
    <property type="entry name" value="MFS_1"/>
    <property type="match status" value="1"/>
</dbReference>
<reference evidence="6 7" key="1">
    <citation type="journal article" date="2024" name="IMA Fungus">
        <title>IMA Genome - F19 : A genome assembly and annotation guide to empower mycologists, including annotated draft genome sequences of Ceratocystis pirilliformis, Diaporthe australafricana, Fusarium ophioides, Paecilomyces lecythidis, and Sporothrix stenoceras.</title>
        <authorList>
            <person name="Aylward J."/>
            <person name="Wilson A.M."/>
            <person name="Visagie C.M."/>
            <person name="Spraker J."/>
            <person name="Barnes I."/>
            <person name="Buitendag C."/>
            <person name="Ceriani C."/>
            <person name="Del Mar Angel L."/>
            <person name="du Plessis D."/>
            <person name="Fuchs T."/>
            <person name="Gasser K."/>
            <person name="Kramer D."/>
            <person name="Li W."/>
            <person name="Munsamy K."/>
            <person name="Piso A."/>
            <person name="Price J.L."/>
            <person name="Sonnekus B."/>
            <person name="Thomas C."/>
            <person name="van der Nest A."/>
            <person name="van Dijk A."/>
            <person name="van Heerden A."/>
            <person name="van Vuuren N."/>
            <person name="Yilmaz N."/>
            <person name="Duong T.A."/>
            <person name="van der Merwe N.A."/>
            <person name="Wingfield M.J."/>
            <person name="Wingfield B.D."/>
        </authorList>
    </citation>
    <scope>NUCLEOTIDE SEQUENCE [LARGE SCALE GENOMIC DNA]</scope>
    <source>
        <strain evidence="6 7">CMW 18167</strain>
    </source>
</reference>
<dbReference type="Gene3D" id="1.20.1720.10">
    <property type="entry name" value="Multidrug resistance protein D"/>
    <property type="match status" value="1"/>
</dbReference>
<evidence type="ECO:0000256" key="3">
    <source>
        <dbReference type="ARBA" id="ARBA00022989"/>
    </source>
</evidence>
<keyword evidence="4 5" id="KW-0472">Membrane</keyword>
<dbReference type="InterPro" id="IPR036259">
    <property type="entry name" value="MFS_trans_sf"/>
</dbReference>
<dbReference type="SUPFAM" id="SSF103473">
    <property type="entry name" value="MFS general substrate transporter"/>
    <property type="match status" value="1"/>
</dbReference>
<keyword evidence="7" id="KW-1185">Reference proteome</keyword>
<comment type="subcellular location">
    <subcellularLocation>
        <location evidence="1">Membrane</location>
        <topology evidence="1">Multi-pass membrane protein</topology>
    </subcellularLocation>
</comment>
<dbReference type="PANTHER" id="PTHR23501">
    <property type="entry name" value="MAJOR FACILITATOR SUPERFAMILY"/>
    <property type="match status" value="1"/>
</dbReference>
<gene>
    <name evidence="6" type="ORF">Plec18167_003048</name>
</gene>
<dbReference type="InterPro" id="IPR011701">
    <property type="entry name" value="MFS"/>
</dbReference>
<evidence type="ECO:0000256" key="5">
    <source>
        <dbReference type="SAM" id="Phobius"/>
    </source>
</evidence>
<proteinExistence type="predicted"/>
<accession>A0ABR3Y401</accession>
<dbReference type="EMBL" id="JAVDPF010000006">
    <property type="protein sequence ID" value="KAL1882626.1"/>
    <property type="molecule type" value="Genomic_DNA"/>
</dbReference>
<dbReference type="Gene3D" id="1.20.1250.20">
    <property type="entry name" value="MFS general substrate transporter like domains"/>
    <property type="match status" value="1"/>
</dbReference>
<feature type="transmembrane region" description="Helical" evidence="5">
    <location>
        <begin position="17"/>
        <end position="37"/>
    </location>
</feature>
<evidence type="ECO:0000256" key="1">
    <source>
        <dbReference type="ARBA" id="ARBA00004141"/>
    </source>
</evidence>
<evidence type="ECO:0000256" key="2">
    <source>
        <dbReference type="ARBA" id="ARBA00022692"/>
    </source>
</evidence>
<organism evidence="6 7">
    <name type="scientific">Paecilomyces lecythidis</name>
    <dbReference type="NCBI Taxonomy" id="3004212"/>
    <lineage>
        <taxon>Eukaryota</taxon>
        <taxon>Fungi</taxon>
        <taxon>Dikarya</taxon>
        <taxon>Ascomycota</taxon>
        <taxon>Pezizomycotina</taxon>
        <taxon>Eurotiomycetes</taxon>
        <taxon>Eurotiomycetidae</taxon>
        <taxon>Eurotiales</taxon>
        <taxon>Thermoascaceae</taxon>
        <taxon>Paecilomyces</taxon>
    </lineage>
</organism>
<evidence type="ECO:0000313" key="7">
    <source>
        <dbReference type="Proteomes" id="UP001583193"/>
    </source>
</evidence>
<dbReference type="PANTHER" id="PTHR23501:SF49">
    <property type="entry name" value="MAJOR FACILITATOR SUPERFAMILY (MFS) PROFILE DOMAIN-CONTAINING PROTEIN"/>
    <property type="match status" value="1"/>
</dbReference>
<keyword evidence="2 5" id="KW-0812">Transmembrane</keyword>
<keyword evidence="3 5" id="KW-1133">Transmembrane helix</keyword>
<evidence type="ECO:0000256" key="4">
    <source>
        <dbReference type="ARBA" id="ARBA00023136"/>
    </source>
</evidence>
<feature type="transmembrane region" description="Helical" evidence="5">
    <location>
        <begin position="58"/>
        <end position="77"/>
    </location>
</feature>
<feature type="transmembrane region" description="Helical" evidence="5">
    <location>
        <begin position="126"/>
        <end position="146"/>
    </location>
</feature>
<sequence>MGPVIGGALTQRLSWRWSFYISLPVAAVTFVSLLFFFQPPKNERIREPFVQRLLRLDLLGNLLIVTTVVMLLLALQWGGVAYPWNSSRIIGLLVGFGLQSILFLAWQKCYGKGSLLPLHIMTERTVAACLAAAFFLGGATLVVVYYLPYRFQVIRDSNPLQSGINLIPYAVANFLVAVLAGIIVTKTGFYNPPALVGPAVGAIGAGLLCTMRVDTSAGRWIGYEIIAGAGFGAAIQQYCLAIQTVLPAEEVPIGTALLLLIQNLSGAIFVSIGSAMIRNRLASGLESRPEFSRSEIIAILSAGATDVRSLVSPSQLPALLESYNQALRSVFILAIPLSALGTALALPMRWNSLKKVKSDCISENSDESMKEM</sequence>
<feature type="transmembrane region" description="Helical" evidence="5">
    <location>
        <begin position="253"/>
        <end position="277"/>
    </location>
</feature>
<evidence type="ECO:0008006" key="8">
    <source>
        <dbReference type="Google" id="ProtNLM"/>
    </source>
</evidence>
<feature type="transmembrane region" description="Helical" evidence="5">
    <location>
        <begin position="225"/>
        <end position="246"/>
    </location>
</feature>
<feature type="transmembrane region" description="Helical" evidence="5">
    <location>
        <begin position="89"/>
        <end position="106"/>
    </location>
</feature>
<feature type="transmembrane region" description="Helical" evidence="5">
    <location>
        <begin position="166"/>
        <end position="185"/>
    </location>
</feature>
<evidence type="ECO:0000313" key="6">
    <source>
        <dbReference type="EMBL" id="KAL1882626.1"/>
    </source>
</evidence>
<name>A0ABR3Y401_9EURO</name>
<protein>
    <recommendedName>
        <fullName evidence="8">Major facilitator superfamily (MFS) profile domain-containing protein</fullName>
    </recommendedName>
</protein>